<evidence type="ECO:0000313" key="2">
    <source>
        <dbReference type="Proteomes" id="UP000651977"/>
    </source>
</evidence>
<sequence length="305" mass="33041">MFAKLFRIITAVLAVGIFGQVWATPIAYYVSSSCNPEYAQLTSIKEVSAAANPADGVVLSGELLVNGPYDATSCLVFDGNDDPSDPVINIGQNGDGLLNTSYGPGDSLFFIEPDELQNLDDMPFGVADDPGWIQLADVDQDLNVNYDQSGPVVPDGLFLDIDALLDMSFTCVGGNLGDCTEVEWVIQTDPYIIEQVQQLLGEATFDHLAFSIKVGDSFIIYDFDFVDIFDTEPGLNFLTPYQLSGSLYTGDFLNRNNNPQGISHLSVWARDPADSSVVVSEPSTLGIIILAIFGGVISRLSRRRL</sequence>
<dbReference type="Proteomes" id="UP000651977">
    <property type="component" value="Unassembled WGS sequence"/>
</dbReference>
<proteinExistence type="predicted"/>
<organism evidence="1 2">
    <name type="scientific">Agarivorans gilvus</name>
    <dbReference type="NCBI Taxonomy" id="680279"/>
    <lineage>
        <taxon>Bacteria</taxon>
        <taxon>Pseudomonadati</taxon>
        <taxon>Pseudomonadota</taxon>
        <taxon>Gammaproteobacteria</taxon>
        <taxon>Alteromonadales</taxon>
        <taxon>Alteromonadaceae</taxon>
        <taxon>Agarivorans</taxon>
    </lineage>
</organism>
<keyword evidence="2" id="KW-1185">Reference proteome</keyword>
<evidence type="ECO:0008006" key="3">
    <source>
        <dbReference type="Google" id="ProtNLM"/>
    </source>
</evidence>
<gene>
    <name evidence="1" type="ORF">GCM10007414_09060</name>
</gene>
<name>A0ABQ1I0F9_9ALTE</name>
<accession>A0ABQ1I0F9</accession>
<protein>
    <recommendedName>
        <fullName evidence="3">PEP-CTERM sorting domain-containing protein</fullName>
    </recommendedName>
</protein>
<reference evidence="2" key="1">
    <citation type="journal article" date="2019" name="Int. J. Syst. Evol. Microbiol.">
        <title>The Global Catalogue of Microorganisms (GCM) 10K type strain sequencing project: providing services to taxonomists for standard genome sequencing and annotation.</title>
        <authorList>
            <consortium name="The Broad Institute Genomics Platform"/>
            <consortium name="The Broad Institute Genome Sequencing Center for Infectious Disease"/>
            <person name="Wu L."/>
            <person name="Ma J."/>
        </authorList>
    </citation>
    <scope>NUCLEOTIDE SEQUENCE [LARGE SCALE GENOMIC DNA]</scope>
    <source>
        <strain evidence="2">CGMCC 1.10131</strain>
    </source>
</reference>
<dbReference type="RefSeq" id="WP_055732237.1">
    <property type="nucleotide sequence ID" value="NZ_BMDY01000004.1"/>
</dbReference>
<comment type="caution">
    <text evidence="1">The sequence shown here is derived from an EMBL/GenBank/DDBJ whole genome shotgun (WGS) entry which is preliminary data.</text>
</comment>
<dbReference type="PROSITE" id="PS51257">
    <property type="entry name" value="PROKAR_LIPOPROTEIN"/>
    <property type="match status" value="1"/>
</dbReference>
<evidence type="ECO:0000313" key="1">
    <source>
        <dbReference type="EMBL" id="GGA98272.1"/>
    </source>
</evidence>
<dbReference type="EMBL" id="BMDY01000004">
    <property type="protein sequence ID" value="GGA98272.1"/>
    <property type="molecule type" value="Genomic_DNA"/>
</dbReference>